<gene>
    <name evidence="6" type="ORF">G3570_03325</name>
</gene>
<evidence type="ECO:0000256" key="2">
    <source>
        <dbReference type="ARBA" id="ARBA00022729"/>
    </source>
</evidence>
<comment type="similarity">
    <text evidence="1">Belongs to the ice-binding protein family.</text>
</comment>
<sequence length="434" mass="46871">MRTNKQFYESIILTALLFAGFSAGGMAQDKSNIVDPETKAPVILATSPADGEVNVNQNSAIEITFSSDMDASSINSTNLLLYATYADTVNKEHGEMRQDQITGNLTNEKSDNSWYYSVGAVNGTLSYANKIAVFTPDKELREGTTYTFTVTNGVKNLDNIALENDYVLGFVTIGKSNKGYSDRQNDQRNGKEPNGKSMYTVSSKMMKGIELGKAGHFVILTKTSVQNKSASKITGRIGEGSVAKSLKKEANKSEPKMQTTSDKNAVLQSDLGNTNSPDVFEAIKDMMFAYSDASLQNGGDSTLHKNESFESVALAPGVHEWSDSLHIASDVTLSGNADDVWIIKVGKNLSVDENIVLTLTEGARADNIFWHVDGEVTIGKNANFKGIILSMNEITLGKGAKLNGRLFSQKSITLDDNTVTEPGSMVGQASSENK</sequence>
<feature type="region of interest" description="Disordered" evidence="3">
    <location>
        <begin position="178"/>
        <end position="198"/>
    </location>
</feature>
<feature type="domain" description="SbsA Ig-like" evidence="5">
    <location>
        <begin position="38"/>
        <end position="172"/>
    </location>
</feature>
<evidence type="ECO:0000256" key="1">
    <source>
        <dbReference type="ARBA" id="ARBA00005445"/>
    </source>
</evidence>
<dbReference type="Gene3D" id="2.60.40.1220">
    <property type="match status" value="1"/>
</dbReference>
<dbReference type="Proteomes" id="UP000473278">
    <property type="component" value="Unassembled WGS sequence"/>
</dbReference>
<dbReference type="EMBL" id="JAALLT010000001">
    <property type="protein sequence ID" value="NGP75647.1"/>
    <property type="molecule type" value="Genomic_DNA"/>
</dbReference>
<keyword evidence="7" id="KW-1185">Reference proteome</keyword>
<dbReference type="Pfam" id="PF11999">
    <property type="entry name" value="Ice_binding"/>
    <property type="match status" value="1"/>
</dbReference>
<evidence type="ECO:0000256" key="3">
    <source>
        <dbReference type="SAM" id="MobiDB-lite"/>
    </source>
</evidence>
<dbReference type="RefSeq" id="WP_165139136.1">
    <property type="nucleotide sequence ID" value="NZ_JAALLT010000001.1"/>
</dbReference>
<protein>
    <submittedName>
        <fullName evidence="6">DUF3494 domain-containing protein</fullName>
    </submittedName>
</protein>
<name>A0A6M1SYM9_9BACT</name>
<evidence type="ECO:0000313" key="6">
    <source>
        <dbReference type="EMBL" id="NGP75647.1"/>
    </source>
</evidence>
<dbReference type="InterPro" id="IPR011004">
    <property type="entry name" value="Trimer_LpxA-like_sf"/>
</dbReference>
<dbReference type="SUPFAM" id="SSF51161">
    <property type="entry name" value="Trimeric LpxA-like enzymes"/>
    <property type="match status" value="1"/>
</dbReference>
<comment type="caution">
    <text evidence="6">The sequence shown here is derived from an EMBL/GenBank/DDBJ whole genome shotgun (WGS) entry which is preliminary data.</text>
</comment>
<dbReference type="InterPro" id="IPR021884">
    <property type="entry name" value="Ice-bd_prot"/>
</dbReference>
<proteinExistence type="inferred from homology"/>
<accession>A0A6M1SYM9</accession>
<reference evidence="6 7" key="1">
    <citation type="submission" date="2020-02" db="EMBL/GenBank/DDBJ databases">
        <title>Balneolaceae bacterium YR4-1, complete genome.</title>
        <authorList>
            <person name="Li Y."/>
            <person name="Wu S."/>
        </authorList>
    </citation>
    <scope>NUCLEOTIDE SEQUENCE [LARGE SCALE GENOMIC DNA]</scope>
    <source>
        <strain evidence="6 7">YR4-1</strain>
    </source>
</reference>
<dbReference type="InterPro" id="IPR032812">
    <property type="entry name" value="SbsA_Ig"/>
</dbReference>
<feature type="chain" id="PRO_5026950449" evidence="4">
    <location>
        <begin position="28"/>
        <end position="434"/>
    </location>
</feature>
<feature type="signal peptide" evidence="4">
    <location>
        <begin position="1"/>
        <end position="27"/>
    </location>
</feature>
<evidence type="ECO:0000256" key="4">
    <source>
        <dbReference type="SAM" id="SignalP"/>
    </source>
</evidence>
<dbReference type="AlphaFoldDB" id="A0A6M1SYM9"/>
<feature type="compositionally biased region" description="Basic and acidic residues" evidence="3">
    <location>
        <begin position="180"/>
        <end position="194"/>
    </location>
</feature>
<dbReference type="InterPro" id="IPR014755">
    <property type="entry name" value="Cu-Rt/internalin_Ig-like"/>
</dbReference>
<evidence type="ECO:0000313" key="7">
    <source>
        <dbReference type="Proteomes" id="UP000473278"/>
    </source>
</evidence>
<dbReference type="Pfam" id="PF13205">
    <property type="entry name" value="Big_5"/>
    <property type="match status" value="1"/>
</dbReference>
<evidence type="ECO:0000259" key="5">
    <source>
        <dbReference type="Pfam" id="PF13205"/>
    </source>
</evidence>
<keyword evidence="2 4" id="KW-0732">Signal</keyword>
<organism evidence="6 7">
    <name type="scientific">Halalkalibaculum roseum</name>
    <dbReference type="NCBI Taxonomy" id="2709311"/>
    <lineage>
        <taxon>Bacteria</taxon>
        <taxon>Pseudomonadati</taxon>
        <taxon>Balneolota</taxon>
        <taxon>Balneolia</taxon>
        <taxon>Balneolales</taxon>
        <taxon>Balneolaceae</taxon>
        <taxon>Halalkalibaculum</taxon>
    </lineage>
</organism>